<dbReference type="AlphaFoldDB" id="A0A9W8CNM2"/>
<feature type="compositionally biased region" description="Polar residues" evidence="1">
    <location>
        <begin position="24"/>
        <end position="33"/>
    </location>
</feature>
<evidence type="ECO:0000313" key="4">
    <source>
        <dbReference type="EMBL" id="KAJ1718198.1"/>
    </source>
</evidence>
<feature type="non-terminal residue" evidence="4">
    <location>
        <position position="1"/>
    </location>
</feature>
<dbReference type="InterPro" id="IPR052772">
    <property type="entry name" value="Endo/PolyKinase_Domain-Protein"/>
</dbReference>
<feature type="domain" description="CUE" evidence="3">
    <location>
        <begin position="32"/>
        <end position="74"/>
    </location>
</feature>
<gene>
    <name evidence="4" type="ORF">LPJ61_006761</name>
</gene>
<protein>
    <recommendedName>
        <fullName evidence="6">Smr domain-containing protein</fullName>
    </recommendedName>
</protein>
<dbReference type="SMART" id="SM00463">
    <property type="entry name" value="SMR"/>
    <property type="match status" value="1"/>
</dbReference>
<evidence type="ECO:0000313" key="5">
    <source>
        <dbReference type="Proteomes" id="UP001143981"/>
    </source>
</evidence>
<evidence type="ECO:0000259" key="3">
    <source>
        <dbReference type="PROSITE" id="PS51140"/>
    </source>
</evidence>
<dbReference type="Proteomes" id="UP001143981">
    <property type="component" value="Unassembled WGS sequence"/>
</dbReference>
<keyword evidence="5" id="KW-1185">Reference proteome</keyword>
<dbReference type="InterPro" id="IPR003892">
    <property type="entry name" value="CUE"/>
</dbReference>
<dbReference type="InterPro" id="IPR036063">
    <property type="entry name" value="Smr_dom_sf"/>
</dbReference>
<dbReference type="CDD" id="cd14279">
    <property type="entry name" value="CUE"/>
    <property type="match status" value="1"/>
</dbReference>
<dbReference type="InterPro" id="IPR002625">
    <property type="entry name" value="Smr_dom"/>
</dbReference>
<dbReference type="PANTHER" id="PTHR46535:SF1">
    <property type="entry name" value="NEDD4-BINDING PROTEIN 2"/>
    <property type="match status" value="1"/>
</dbReference>
<comment type="caution">
    <text evidence="4">The sequence shown here is derived from an EMBL/GenBank/DDBJ whole genome shotgun (WGS) entry which is preliminary data.</text>
</comment>
<evidence type="ECO:0000256" key="1">
    <source>
        <dbReference type="SAM" id="MobiDB-lite"/>
    </source>
</evidence>
<dbReference type="EMBL" id="JANBOI010003676">
    <property type="protein sequence ID" value="KAJ1718198.1"/>
    <property type="molecule type" value="Genomic_DNA"/>
</dbReference>
<organism evidence="4 5">
    <name type="scientific">Coemansia biformis</name>
    <dbReference type="NCBI Taxonomy" id="1286918"/>
    <lineage>
        <taxon>Eukaryota</taxon>
        <taxon>Fungi</taxon>
        <taxon>Fungi incertae sedis</taxon>
        <taxon>Zoopagomycota</taxon>
        <taxon>Kickxellomycotina</taxon>
        <taxon>Kickxellomycetes</taxon>
        <taxon>Kickxellales</taxon>
        <taxon>Kickxellaceae</taxon>
        <taxon>Coemansia</taxon>
    </lineage>
</organism>
<sequence length="310" mass="32826">LSELGAASEQPQRPHGAATAAITGPTSRSSAETSRMVETLRALFPGCPSAQLERAVAESLDIDAAAERLLGIVEEPAPAPAPAPASAPKGRSAKSKWRPANSLACHHVQPAASARGDDDNGGEEPPERASLDDISGAAREWVGAHPTDPAVCRRRAAAEMERRNELYTKAAHAYVRRNQLNHSSGTAAFYSAEARKHDERARIWRMRAAHASVAAMRHWNAGVVDLHGLTSMEAVAVVKSAVAAWHADATAGGSAAARPLHIVTGLGNHSADGRARIHPWVLNVLRAGGWHFVEGDGYIDLLGRSGSRQH</sequence>
<feature type="region of interest" description="Disordered" evidence="1">
    <location>
        <begin position="1"/>
        <end position="34"/>
    </location>
</feature>
<feature type="region of interest" description="Disordered" evidence="1">
    <location>
        <begin position="76"/>
        <end position="130"/>
    </location>
</feature>
<feature type="domain" description="Smr" evidence="2">
    <location>
        <begin position="224"/>
        <end position="277"/>
    </location>
</feature>
<proteinExistence type="predicted"/>
<dbReference type="PANTHER" id="PTHR46535">
    <property type="entry name" value="NEDD4-BINDING PROTEIN 2"/>
    <property type="match status" value="1"/>
</dbReference>
<evidence type="ECO:0000259" key="2">
    <source>
        <dbReference type="PROSITE" id="PS50828"/>
    </source>
</evidence>
<dbReference type="SUPFAM" id="SSF160443">
    <property type="entry name" value="SMR domain-like"/>
    <property type="match status" value="1"/>
</dbReference>
<dbReference type="OrthoDB" id="4080456at2759"/>
<dbReference type="GO" id="GO:0043130">
    <property type="term" value="F:ubiquitin binding"/>
    <property type="evidence" value="ECO:0007669"/>
    <property type="project" value="InterPro"/>
</dbReference>
<dbReference type="PROSITE" id="PS51140">
    <property type="entry name" value="CUE"/>
    <property type="match status" value="1"/>
</dbReference>
<reference evidence="4" key="1">
    <citation type="submission" date="2022-07" db="EMBL/GenBank/DDBJ databases">
        <title>Phylogenomic reconstructions and comparative analyses of Kickxellomycotina fungi.</title>
        <authorList>
            <person name="Reynolds N.K."/>
            <person name="Stajich J.E."/>
            <person name="Barry K."/>
            <person name="Grigoriev I.V."/>
            <person name="Crous P."/>
            <person name="Smith M.E."/>
        </authorList>
    </citation>
    <scope>NUCLEOTIDE SEQUENCE</scope>
    <source>
        <strain evidence="4">BCRC 34381</strain>
    </source>
</reference>
<dbReference type="GO" id="GO:0004519">
    <property type="term" value="F:endonuclease activity"/>
    <property type="evidence" value="ECO:0007669"/>
    <property type="project" value="TreeGrafter"/>
</dbReference>
<evidence type="ECO:0008006" key="6">
    <source>
        <dbReference type="Google" id="ProtNLM"/>
    </source>
</evidence>
<dbReference type="PROSITE" id="PS50828">
    <property type="entry name" value="SMR"/>
    <property type="match status" value="1"/>
</dbReference>
<name>A0A9W8CNM2_9FUNG</name>
<dbReference type="GO" id="GO:0005634">
    <property type="term" value="C:nucleus"/>
    <property type="evidence" value="ECO:0007669"/>
    <property type="project" value="TreeGrafter"/>
</dbReference>
<dbReference type="Gene3D" id="3.30.1370.110">
    <property type="match status" value="1"/>
</dbReference>
<accession>A0A9W8CNM2</accession>